<reference evidence="4" key="1">
    <citation type="submission" date="2018-01" db="EMBL/GenBank/DDBJ databases">
        <title>Raltonia solanacearum P824 infects blueberry.</title>
        <authorList>
            <person name="Bocsanczy A.M."/>
            <person name="Norman D.J."/>
        </authorList>
    </citation>
    <scope>NUCLEOTIDE SEQUENCE [LARGE SCALE GENOMIC DNA]</scope>
    <source>
        <strain evidence="4">P824</strain>
    </source>
</reference>
<feature type="compositionally biased region" description="Low complexity" evidence="1">
    <location>
        <begin position="66"/>
        <end position="85"/>
    </location>
</feature>
<evidence type="ECO:0000313" key="3">
    <source>
        <dbReference type="EMBL" id="AYA45866.1"/>
    </source>
</evidence>
<protein>
    <recommendedName>
        <fullName evidence="2">6-phosphogluconate dehydrogenase NADP-binding domain-containing protein</fullName>
    </recommendedName>
</protein>
<name>A0AA86I8K5_RALSL</name>
<feature type="compositionally biased region" description="Basic residues" evidence="1">
    <location>
        <begin position="56"/>
        <end position="65"/>
    </location>
</feature>
<feature type="compositionally biased region" description="Basic residues" evidence="1">
    <location>
        <begin position="36"/>
        <end position="49"/>
    </location>
</feature>
<feature type="domain" description="6-phosphogluconate dehydrogenase NADP-binding" evidence="2">
    <location>
        <begin position="3"/>
        <end position="140"/>
    </location>
</feature>
<dbReference type="EMBL" id="CP025741">
    <property type="protein sequence ID" value="AYA45866.1"/>
    <property type="molecule type" value="Genomic_DNA"/>
</dbReference>
<evidence type="ECO:0000256" key="1">
    <source>
        <dbReference type="SAM" id="MobiDB-lite"/>
    </source>
</evidence>
<sequence length="225" mass="23938">MTRIAFIGLGNMGSRWSKHLIAAGHAVRRLTWPAPRSRRARPCPGRRGHAPSPATRARRRSHLHQRTSTALRGGRAAGAAASSTARPVAKPGGAVCIDHKHISAVATRRIAAELEAAGLDFLDSPGVGRHPGRAEATLSINGRAARPKCSSVRAPCCSCGHHHHRTSAATARARSPRLQPDCAGDQHPASAEAHAVRAPPRAPRIRSARCWRPSGRLRGQPHAGY</sequence>
<feature type="region of interest" description="Disordered" evidence="1">
    <location>
        <begin position="168"/>
        <end position="225"/>
    </location>
</feature>
<gene>
    <name evidence="3" type="ORF">RSP824_04840</name>
</gene>
<feature type="region of interest" description="Disordered" evidence="1">
    <location>
        <begin position="33"/>
        <end position="92"/>
    </location>
</feature>
<dbReference type="GO" id="GO:0050661">
    <property type="term" value="F:NADP binding"/>
    <property type="evidence" value="ECO:0007669"/>
    <property type="project" value="InterPro"/>
</dbReference>
<evidence type="ECO:0000259" key="2">
    <source>
        <dbReference type="Pfam" id="PF03446"/>
    </source>
</evidence>
<dbReference type="InterPro" id="IPR006115">
    <property type="entry name" value="6PGDH_NADP-bd"/>
</dbReference>
<dbReference type="SUPFAM" id="SSF51735">
    <property type="entry name" value="NAD(P)-binding Rossmann-fold domains"/>
    <property type="match status" value="1"/>
</dbReference>
<feature type="compositionally biased region" description="Low complexity" evidence="1">
    <location>
        <begin position="168"/>
        <end position="177"/>
    </location>
</feature>
<dbReference type="Gene3D" id="3.40.50.720">
    <property type="entry name" value="NAD(P)-binding Rossmann-like Domain"/>
    <property type="match status" value="1"/>
</dbReference>
<dbReference type="AlphaFoldDB" id="A0AA86I8K5"/>
<proteinExistence type="predicted"/>
<dbReference type="Proteomes" id="UP000262427">
    <property type="component" value="Chromosome CM"/>
</dbReference>
<accession>A0AA86I8K5</accession>
<evidence type="ECO:0000313" key="4">
    <source>
        <dbReference type="Proteomes" id="UP000262427"/>
    </source>
</evidence>
<organism evidence="3 4">
    <name type="scientific">Ralstonia solanacearum</name>
    <name type="common">Pseudomonas solanacearum</name>
    <dbReference type="NCBI Taxonomy" id="305"/>
    <lineage>
        <taxon>Bacteria</taxon>
        <taxon>Pseudomonadati</taxon>
        <taxon>Pseudomonadota</taxon>
        <taxon>Betaproteobacteria</taxon>
        <taxon>Burkholderiales</taxon>
        <taxon>Burkholderiaceae</taxon>
        <taxon>Ralstonia</taxon>
        <taxon>Ralstonia solanacearum species complex</taxon>
    </lineage>
</organism>
<dbReference type="InterPro" id="IPR036291">
    <property type="entry name" value="NAD(P)-bd_dom_sf"/>
</dbReference>
<dbReference type="Pfam" id="PF03446">
    <property type="entry name" value="NAD_binding_2"/>
    <property type="match status" value="1"/>
</dbReference>